<evidence type="ECO:0000313" key="2">
    <source>
        <dbReference type="EMBL" id="PWN29918.1"/>
    </source>
</evidence>
<keyword evidence="1" id="KW-0732">Signal</keyword>
<evidence type="ECO:0000313" key="3">
    <source>
        <dbReference type="Proteomes" id="UP000245884"/>
    </source>
</evidence>
<dbReference type="GeneID" id="37026685"/>
<feature type="signal peptide" evidence="1">
    <location>
        <begin position="1"/>
        <end position="16"/>
    </location>
</feature>
<dbReference type="Proteomes" id="UP000245884">
    <property type="component" value="Unassembled WGS sequence"/>
</dbReference>
<protein>
    <submittedName>
        <fullName evidence="2">Uncharacterized protein</fullName>
    </submittedName>
</protein>
<dbReference type="OrthoDB" id="494673at2759"/>
<keyword evidence="3" id="KW-1185">Reference proteome</keyword>
<evidence type="ECO:0000256" key="1">
    <source>
        <dbReference type="SAM" id="SignalP"/>
    </source>
</evidence>
<reference evidence="2 3" key="1">
    <citation type="journal article" date="2018" name="Mol. Biol. Evol.">
        <title>Broad Genomic Sampling Reveals a Smut Pathogenic Ancestry of the Fungal Clade Ustilaginomycotina.</title>
        <authorList>
            <person name="Kijpornyongpan T."/>
            <person name="Mondo S.J."/>
            <person name="Barry K."/>
            <person name="Sandor L."/>
            <person name="Lee J."/>
            <person name="Lipzen A."/>
            <person name="Pangilinan J."/>
            <person name="LaButti K."/>
            <person name="Hainaut M."/>
            <person name="Henrissat B."/>
            <person name="Grigoriev I.V."/>
            <person name="Spatafora J.W."/>
            <person name="Aime M.C."/>
        </authorList>
    </citation>
    <scope>NUCLEOTIDE SEQUENCE [LARGE SCALE GENOMIC DNA]</scope>
    <source>
        <strain evidence="2 3">MCA 5214</strain>
    </source>
</reference>
<proteinExistence type="predicted"/>
<gene>
    <name evidence="2" type="ORF">BDZ90DRAFT_228962</name>
</gene>
<name>A0A316UYQ0_9BASI</name>
<dbReference type="AlphaFoldDB" id="A0A316UYQ0"/>
<organism evidence="2 3">
    <name type="scientific">Jaminaea rosea</name>
    <dbReference type="NCBI Taxonomy" id="1569628"/>
    <lineage>
        <taxon>Eukaryota</taxon>
        <taxon>Fungi</taxon>
        <taxon>Dikarya</taxon>
        <taxon>Basidiomycota</taxon>
        <taxon>Ustilaginomycotina</taxon>
        <taxon>Exobasidiomycetes</taxon>
        <taxon>Microstromatales</taxon>
        <taxon>Microstromatales incertae sedis</taxon>
        <taxon>Jaminaea</taxon>
    </lineage>
</organism>
<dbReference type="EMBL" id="KZ819662">
    <property type="protein sequence ID" value="PWN29918.1"/>
    <property type="molecule type" value="Genomic_DNA"/>
</dbReference>
<sequence length="116" mass="12339">MPAFFVLLLILTTCAAAQVDIQAGKKSGRLPDSNPIPLANCWDTTDCTGLVQEFSGPIGSTHNITLNLCVSIKPASRSLIGQACTDLDCAGHCKNITMETCTVVPTGHEYFHSVCK</sequence>
<accession>A0A316UYQ0</accession>
<feature type="chain" id="PRO_5016340245" evidence="1">
    <location>
        <begin position="17"/>
        <end position="116"/>
    </location>
</feature>
<dbReference type="RefSeq" id="XP_025364530.1">
    <property type="nucleotide sequence ID" value="XM_025504862.1"/>
</dbReference>